<keyword evidence="2" id="KW-1185">Reference proteome</keyword>
<dbReference type="Proteomes" id="UP001148838">
    <property type="component" value="Unassembled WGS sequence"/>
</dbReference>
<sequence>MTSEVLCRPPDVNHSSLARVVRLHFNQKNSPQYVFPNTSHTCHYRRYRTYRKRVERVRESFTRSPKKSVRKASRELAIPATSVWRILWRRI</sequence>
<reference evidence="1 2" key="1">
    <citation type="journal article" date="2022" name="Allergy">
        <title>Genome assembly and annotation of Periplaneta americana reveal a comprehensive cockroach allergen profile.</title>
        <authorList>
            <person name="Wang L."/>
            <person name="Xiong Q."/>
            <person name="Saelim N."/>
            <person name="Wang L."/>
            <person name="Nong W."/>
            <person name="Wan A.T."/>
            <person name="Shi M."/>
            <person name="Liu X."/>
            <person name="Cao Q."/>
            <person name="Hui J.H.L."/>
            <person name="Sookrung N."/>
            <person name="Leung T.F."/>
            <person name="Tungtrongchitr A."/>
            <person name="Tsui S.K.W."/>
        </authorList>
    </citation>
    <scope>NUCLEOTIDE SEQUENCE [LARGE SCALE GENOMIC DNA]</scope>
    <source>
        <strain evidence="1">PWHHKU_190912</strain>
    </source>
</reference>
<dbReference type="EMBL" id="JAJSOF020000037">
    <property type="protein sequence ID" value="KAJ4428217.1"/>
    <property type="molecule type" value="Genomic_DNA"/>
</dbReference>
<organism evidence="1 2">
    <name type="scientific">Periplaneta americana</name>
    <name type="common">American cockroach</name>
    <name type="synonym">Blatta americana</name>
    <dbReference type="NCBI Taxonomy" id="6978"/>
    <lineage>
        <taxon>Eukaryota</taxon>
        <taxon>Metazoa</taxon>
        <taxon>Ecdysozoa</taxon>
        <taxon>Arthropoda</taxon>
        <taxon>Hexapoda</taxon>
        <taxon>Insecta</taxon>
        <taxon>Pterygota</taxon>
        <taxon>Neoptera</taxon>
        <taxon>Polyneoptera</taxon>
        <taxon>Dictyoptera</taxon>
        <taxon>Blattodea</taxon>
        <taxon>Blattoidea</taxon>
        <taxon>Blattidae</taxon>
        <taxon>Blattinae</taxon>
        <taxon>Periplaneta</taxon>
    </lineage>
</organism>
<protein>
    <submittedName>
        <fullName evidence="1">Uncharacterized protein</fullName>
    </submittedName>
</protein>
<accession>A0ABQ8S2J4</accession>
<name>A0ABQ8S2J4_PERAM</name>
<evidence type="ECO:0000313" key="2">
    <source>
        <dbReference type="Proteomes" id="UP001148838"/>
    </source>
</evidence>
<evidence type="ECO:0000313" key="1">
    <source>
        <dbReference type="EMBL" id="KAJ4428217.1"/>
    </source>
</evidence>
<proteinExistence type="predicted"/>
<gene>
    <name evidence="1" type="ORF">ANN_24233</name>
</gene>
<comment type="caution">
    <text evidence="1">The sequence shown here is derived from an EMBL/GenBank/DDBJ whole genome shotgun (WGS) entry which is preliminary data.</text>
</comment>